<keyword evidence="5 16" id="KW-0813">Transport</keyword>
<dbReference type="EC" id="7.1.1.2" evidence="3 16"/>
<evidence type="ECO:0000256" key="5">
    <source>
        <dbReference type="ARBA" id="ARBA00022448"/>
    </source>
</evidence>
<evidence type="ECO:0000259" key="17">
    <source>
        <dbReference type="Pfam" id="PF00361"/>
    </source>
</evidence>
<accession>A0A9E9FV96</accession>
<feature type="transmembrane region" description="Helical" evidence="16">
    <location>
        <begin position="21"/>
        <end position="37"/>
    </location>
</feature>
<feature type="transmembrane region" description="Helical" evidence="16">
    <location>
        <begin position="249"/>
        <end position="267"/>
    </location>
</feature>
<feature type="domain" description="NADH:quinone oxidoreductase/Mrp antiporter transmembrane" evidence="17">
    <location>
        <begin position="106"/>
        <end position="387"/>
    </location>
</feature>
<comment type="function">
    <text evidence="16">Core subunit of the mitochondrial membrane respiratory chain NADH dehydrogenase (Complex I) which catalyzes electron transfer from NADH through the respiratory chain, using ubiquinone as an electron acceptor. Essential for the catalytic activity and assembly of complex I.</text>
</comment>
<keyword evidence="10 16" id="KW-1133">Transmembrane helix</keyword>
<organism evidence="19">
    <name type="scientific">Opisthoteuthis grimaldii</name>
    <dbReference type="NCBI Taxonomy" id="2932263"/>
    <lineage>
        <taxon>Eukaryota</taxon>
        <taxon>Metazoa</taxon>
        <taxon>Spiralia</taxon>
        <taxon>Lophotrochozoa</taxon>
        <taxon>Mollusca</taxon>
        <taxon>Cephalopoda</taxon>
        <taxon>Coleoidea</taxon>
        <taxon>Octopodiformes</taxon>
        <taxon>Octopoda</taxon>
        <taxon>Cirrata</taxon>
        <taxon>Opisthoteuthidae</taxon>
        <taxon>Opisthoteuthis</taxon>
    </lineage>
</organism>
<dbReference type="AlphaFoldDB" id="A0A9E9FV96"/>
<feature type="transmembrane region" description="Helical" evidence="16">
    <location>
        <begin position="180"/>
        <end position="198"/>
    </location>
</feature>
<dbReference type="GO" id="GO:0042773">
    <property type="term" value="P:ATP synthesis coupled electron transport"/>
    <property type="evidence" value="ECO:0007669"/>
    <property type="project" value="InterPro"/>
</dbReference>
<evidence type="ECO:0000256" key="4">
    <source>
        <dbReference type="ARBA" id="ARBA00021006"/>
    </source>
</evidence>
<keyword evidence="8" id="KW-1278">Translocase</keyword>
<feature type="transmembrane region" description="Helical" evidence="16">
    <location>
        <begin position="301"/>
        <end position="319"/>
    </location>
</feature>
<evidence type="ECO:0000256" key="9">
    <source>
        <dbReference type="ARBA" id="ARBA00022982"/>
    </source>
</evidence>
<gene>
    <name evidence="19" type="primary">nad4</name>
</gene>
<feature type="transmembrane region" description="Helical" evidence="16">
    <location>
        <begin position="137"/>
        <end position="160"/>
    </location>
</feature>
<dbReference type="GO" id="GO:0031966">
    <property type="term" value="C:mitochondrial membrane"/>
    <property type="evidence" value="ECO:0007669"/>
    <property type="project" value="UniProtKB-SubCell"/>
</dbReference>
<keyword evidence="13 16" id="KW-0496">Mitochondrion</keyword>
<dbReference type="InterPro" id="IPR000260">
    <property type="entry name" value="NADH4_N"/>
</dbReference>
<feature type="transmembrane region" description="Helical" evidence="16">
    <location>
        <begin position="49"/>
        <end position="72"/>
    </location>
</feature>
<dbReference type="Pfam" id="PF00361">
    <property type="entry name" value="Proton_antipo_M"/>
    <property type="match status" value="1"/>
</dbReference>
<evidence type="ECO:0000256" key="11">
    <source>
        <dbReference type="ARBA" id="ARBA00023027"/>
    </source>
</evidence>
<feature type="transmembrane region" description="Helical" evidence="16">
    <location>
        <begin position="210"/>
        <end position="229"/>
    </location>
</feature>
<feature type="transmembrane region" description="Helical" evidence="16">
    <location>
        <begin position="274"/>
        <end position="295"/>
    </location>
</feature>
<evidence type="ECO:0000256" key="16">
    <source>
        <dbReference type="RuleBase" id="RU003297"/>
    </source>
</evidence>
<evidence type="ECO:0000259" key="18">
    <source>
        <dbReference type="Pfam" id="PF01059"/>
    </source>
</evidence>
<feature type="transmembrane region" description="Helical" evidence="16">
    <location>
        <begin position="331"/>
        <end position="351"/>
    </location>
</feature>
<proteinExistence type="inferred from homology"/>
<evidence type="ECO:0000256" key="7">
    <source>
        <dbReference type="ARBA" id="ARBA00022692"/>
    </source>
</evidence>
<keyword evidence="14 16" id="KW-0472">Membrane</keyword>
<keyword evidence="9 16" id="KW-0249">Electron transport</keyword>
<dbReference type="EMBL" id="ON367812">
    <property type="protein sequence ID" value="WAP91534.1"/>
    <property type="molecule type" value="Genomic_DNA"/>
</dbReference>
<evidence type="ECO:0000313" key="19">
    <source>
        <dbReference type="EMBL" id="WAP91534.1"/>
    </source>
</evidence>
<evidence type="ECO:0000256" key="10">
    <source>
        <dbReference type="ARBA" id="ARBA00022989"/>
    </source>
</evidence>
<evidence type="ECO:0000256" key="13">
    <source>
        <dbReference type="ARBA" id="ARBA00023128"/>
    </source>
</evidence>
<dbReference type="GO" id="GO:0003954">
    <property type="term" value="F:NADH dehydrogenase activity"/>
    <property type="evidence" value="ECO:0007669"/>
    <property type="project" value="TreeGrafter"/>
</dbReference>
<feature type="transmembrane region" description="Helical" evidence="16">
    <location>
        <begin position="423"/>
        <end position="443"/>
    </location>
</feature>
<evidence type="ECO:0000256" key="15">
    <source>
        <dbReference type="ARBA" id="ARBA00049551"/>
    </source>
</evidence>
<feature type="domain" description="NADH:ubiquinone oxidoreductase chain 4 N-terminal" evidence="18">
    <location>
        <begin position="3"/>
        <end position="100"/>
    </location>
</feature>
<dbReference type="InterPro" id="IPR003918">
    <property type="entry name" value="NADH_UbQ_OxRdtase"/>
</dbReference>
<sequence length="447" mass="51174">MGMIFSLILLLMMKLNNLWEMRFWFMMIFTFFTLKYLGSEDWGLYSYYLYIDILSSILVLLSFWISGLMLLASYKGVKQNNNKMMFFSFVVLSLCMMIVLFFMMTSLLLFYLFFEMSLLPTVMLILGWGYQPERLRAGLYLMLYTVFASLPLLLGILMISEKNGSYMMDMFKYNKMNLNMSMIWLGVMLFAFLVKLPLYSMHLWLPKAHVEAPIAGSMVLAGILLKLGGYGLIRFLSTFSFMNLYFDELIMVICLWGGVLTSLICVGQSDIKALIAYSSIGHMGMMAGGLLSKFMCGWEGGMLMMFSHGLCSSGLFCLSNMLYEKINSRSLFLYGGMLNVSSSMSLFWFMMCISNMGAPPFINLVSEILLFISLYLYSQMLAIIILMMVFVGGLYNLVLYVSIQCGSYMSFYNVVYSENSSEYLLILLHLIPLLMFLLNISYLSGVM</sequence>
<keyword evidence="7 16" id="KW-0812">Transmembrane</keyword>
<dbReference type="GO" id="GO:0008137">
    <property type="term" value="F:NADH dehydrogenase (ubiquinone) activity"/>
    <property type="evidence" value="ECO:0007669"/>
    <property type="project" value="UniProtKB-UniRule"/>
</dbReference>
<evidence type="ECO:0000256" key="3">
    <source>
        <dbReference type="ARBA" id="ARBA00012944"/>
    </source>
</evidence>
<dbReference type="Pfam" id="PF01059">
    <property type="entry name" value="Oxidored_q5_N"/>
    <property type="match status" value="1"/>
</dbReference>
<reference evidence="19" key="1">
    <citation type="submission" date="2022-04" db="EMBL/GenBank/DDBJ databases">
        <title>Genome skimming elucidates the evolutionary history of Octopodiformes.</title>
        <authorList>
            <person name="Taite M."/>
            <person name="Fernandez-Alvarez F."/>
            <person name="Braid H."/>
            <person name="Bush S."/>
            <person name="Bolstad K."/>
            <person name="Drewery J."/>
            <person name="Mills S."/>
            <person name="Strugnell J."/>
            <person name="Vecchione M."/>
            <person name="Villanueva R."/>
            <person name="Voight J."/>
            <person name="Allcock A.L."/>
        </authorList>
    </citation>
    <scope>NUCLEOTIDE SEQUENCE</scope>
    <source>
        <strain evidence="19">A201666</strain>
    </source>
</reference>
<feature type="transmembrane region" description="Helical" evidence="16">
    <location>
        <begin position="84"/>
        <end position="103"/>
    </location>
</feature>
<evidence type="ECO:0000256" key="14">
    <source>
        <dbReference type="ARBA" id="ARBA00023136"/>
    </source>
</evidence>
<comment type="catalytic activity">
    <reaction evidence="15 16">
        <text>a ubiquinone + NADH + 5 H(+)(in) = a ubiquinol + NAD(+) + 4 H(+)(out)</text>
        <dbReference type="Rhea" id="RHEA:29091"/>
        <dbReference type="Rhea" id="RHEA-COMP:9565"/>
        <dbReference type="Rhea" id="RHEA-COMP:9566"/>
        <dbReference type="ChEBI" id="CHEBI:15378"/>
        <dbReference type="ChEBI" id="CHEBI:16389"/>
        <dbReference type="ChEBI" id="CHEBI:17976"/>
        <dbReference type="ChEBI" id="CHEBI:57540"/>
        <dbReference type="ChEBI" id="CHEBI:57945"/>
        <dbReference type="EC" id="7.1.1.2"/>
    </reaction>
</comment>
<dbReference type="InterPro" id="IPR001750">
    <property type="entry name" value="ND/Mrp_TM"/>
</dbReference>
<keyword evidence="11 16" id="KW-0520">NAD</keyword>
<evidence type="ECO:0000256" key="2">
    <source>
        <dbReference type="ARBA" id="ARBA00009025"/>
    </source>
</evidence>
<keyword evidence="12 16" id="KW-0830">Ubiquinone</keyword>
<evidence type="ECO:0000256" key="6">
    <source>
        <dbReference type="ARBA" id="ARBA00022660"/>
    </source>
</evidence>
<evidence type="ECO:0000256" key="1">
    <source>
        <dbReference type="ARBA" id="ARBA00004225"/>
    </source>
</evidence>
<feature type="transmembrane region" description="Helical" evidence="16">
    <location>
        <begin position="109"/>
        <end position="130"/>
    </location>
</feature>
<dbReference type="GO" id="GO:0048039">
    <property type="term" value="F:ubiquinone binding"/>
    <property type="evidence" value="ECO:0007669"/>
    <property type="project" value="TreeGrafter"/>
</dbReference>
<comment type="subcellular location">
    <subcellularLocation>
        <location evidence="1 16">Mitochondrion membrane</location>
        <topology evidence="1 16">Multi-pass membrane protein</topology>
    </subcellularLocation>
</comment>
<protein>
    <recommendedName>
        <fullName evidence="4 16">NADH-ubiquinone oxidoreductase chain 4</fullName>
        <ecNumber evidence="3 16">7.1.1.2</ecNumber>
    </recommendedName>
</protein>
<comment type="similarity">
    <text evidence="2 16">Belongs to the complex I subunit 4 family.</text>
</comment>
<dbReference type="PRINTS" id="PR01437">
    <property type="entry name" value="NUOXDRDTASE4"/>
</dbReference>
<name>A0A9E9FV96_9MOLL</name>
<evidence type="ECO:0000256" key="8">
    <source>
        <dbReference type="ARBA" id="ARBA00022967"/>
    </source>
</evidence>
<feature type="transmembrane region" description="Helical" evidence="16">
    <location>
        <begin position="384"/>
        <end position="403"/>
    </location>
</feature>
<dbReference type="PANTHER" id="PTHR43507:SF20">
    <property type="entry name" value="NADH-UBIQUINONE OXIDOREDUCTASE CHAIN 4"/>
    <property type="match status" value="1"/>
</dbReference>
<feature type="transmembrane region" description="Helical" evidence="16">
    <location>
        <begin position="357"/>
        <end position="377"/>
    </location>
</feature>
<dbReference type="PANTHER" id="PTHR43507">
    <property type="entry name" value="NADH-UBIQUINONE OXIDOREDUCTASE CHAIN 4"/>
    <property type="match status" value="1"/>
</dbReference>
<geneLocation type="mitochondrion" evidence="19"/>
<keyword evidence="6 16" id="KW-0679">Respiratory chain</keyword>
<evidence type="ECO:0000256" key="12">
    <source>
        <dbReference type="ARBA" id="ARBA00023075"/>
    </source>
</evidence>
<dbReference type="GO" id="GO:0015990">
    <property type="term" value="P:electron transport coupled proton transport"/>
    <property type="evidence" value="ECO:0007669"/>
    <property type="project" value="TreeGrafter"/>
</dbReference>